<evidence type="ECO:0000313" key="2">
    <source>
        <dbReference type="EMBL" id="RKU91453.1"/>
    </source>
</evidence>
<dbReference type="InterPro" id="IPR011089">
    <property type="entry name" value="GmrSD_C"/>
</dbReference>
<dbReference type="EMBL" id="QELB01000141">
    <property type="protein sequence ID" value="RKU91453.1"/>
    <property type="molecule type" value="Genomic_DNA"/>
</dbReference>
<dbReference type="Proteomes" id="UP000272192">
    <property type="component" value="Unassembled WGS sequence"/>
</dbReference>
<feature type="domain" description="GmrSD restriction endonucleases C-terminal" evidence="1">
    <location>
        <begin position="64"/>
        <end position="167"/>
    </location>
</feature>
<keyword evidence="2" id="KW-0378">Hydrolase</keyword>
<dbReference type="AlphaFoldDB" id="A0A7Z6SQR2"/>
<dbReference type="GO" id="GO:0004519">
    <property type="term" value="F:endonuclease activity"/>
    <property type="evidence" value="ECO:0007669"/>
    <property type="project" value="UniProtKB-KW"/>
</dbReference>
<evidence type="ECO:0000259" key="1">
    <source>
        <dbReference type="Pfam" id="PF07510"/>
    </source>
</evidence>
<keyword evidence="2" id="KW-0255">Endonuclease</keyword>
<organism evidence="2 3">
    <name type="scientific">Helicobacter pylori</name>
    <name type="common">Campylobacter pylori</name>
    <dbReference type="NCBI Taxonomy" id="210"/>
    <lineage>
        <taxon>Bacteria</taxon>
        <taxon>Pseudomonadati</taxon>
        <taxon>Campylobacterota</taxon>
        <taxon>Epsilonproteobacteria</taxon>
        <taxon>Campylobacterales</taxon>
        <taxon>Helicobacteraceae</taxon>
        <taxon>Helicobacter</taxon>
    </lineage>
</organism>
<proteinExistence type="predicted"/>
<name>A0A7Z6SQR2_HELPX</name>
<dbReference type="Pfam" id="PF07510">
    <property type="entry name" value="GmrSD_C"/>
    <property type="match status" value="1"/>
</dbReference>
<protein>
    <submittedName>
        <fullName evidence="2">HNH endonuclease</fullName>
    </submittedName>
</protein>
<gene>
    <name evidence="2" type="ORF">DB721_08895</name>
</gene>
<dbReference type="PANTHER" id="PTHR35149">
    <property type="entry name" value="SLL5132 PROTEIN"/>
    <property type="match status" value="1"/>
</dbReference>
<comment type="caution">
    <text evidence="2">The sequence shown here is derived from an EMBL/GenBank/DDBJ whole genome shotgun (WGS) entry which is preliminary data.</text>
</comment>
<accession>A0A7Z6SQR2</accession>
<reference evidence="2 3" key="1">
    <citation type="submission" date="2018-04" db="EMBL/GenBank/DDBJ databases">
        <title>Complete genome sequences of Helicobacter pylori.</title>
        <authorList>
            <person name="Palau M."/>
            <person name="Minana-Galbis D."/>
        </authorList>
    </citation>
    <scope>NUCLEOTIDE SEQUENCE [LARGE SCALE GENOMIC DNA]</scope>
    <source>
        <strain evidence="2 3">B518</strain>
    </source>
</reference>
<dbReference type="PANTHER" id="PTHR35149:SF2">
    <property type="entry name" value="DUF262 DOMAIN-CONTAINING PROTEIN"/>
    <property type="match status" value="1"/>
</dbReference>
<keyword evidence="2" id="KW-0540">Nuclease</keyword>
<sequence>MLKAIKALKPFKSLYLDNTASYNAFNQYHYNLWESSSVYPSKWLRPILALANYFMTDEEKPHFIAMDAETQVEHILPQTPKRGSQWNADFDKEKREKWVNHIANLTLLKRKKNAQALNMDFDEKRKIYGGKDPSKVISCYDITKELYSNYKKWDERSLQKRHDFLYEIITPILHIDRARRGI</sequence>
<evidence type="ECO:0000313" key="3">
    <source>
        <dbReference type="Proteomes" id="UP000272192"/>
    </source>
</evidence>